<keyword evidence="2" id="KW-1133">Transmembrane helix</keyword>
<dbReference type="Proteomes" id="UP000236161">
    <property type="component" value="Unassembled WGS sequence"/>
</dbReference>
<evidence type="ECO:0000313" key="3">
    <source>
        <dbReference type="EMBL" id="PKA65724.1"/>
    </source>
</evidence>
<feature type="compositionally biased region" description="Basic and acidic residues" evidence="1">
    <location>
        <begin position="166"/>
        <end position="180"/>
    </location>
</feature>
<feature type="compositionally biased region" description="Polar residues" evidence="1">
    <location>
        <begin position="188"/>
        <end position="197"/>
    </location>
</feature>
<organism evidence="3 4">
    <name type="scientific">Apostasia shenzhenica</name>
    <dbReference type="NCBI Taxonomy" id="1088818"/>
    <lineage>
        <taxon>Eukaryota</taxon>
        <taxon>Viridiplantae</taxon>
        <taxon>Streptophyta</taxon>
        <taxon>Embryophyta</taxon>
        <taxon>Tracheophyta</taxon>
        <taxon>Spermatophyta</taxon>
        <taxon>Magnoliopsida</taxon>
        <taxon>Liliopsida</taxon>
        <taxon>Asparagales</taxon>
        <taxon>Orchidaceae</taxon>
        <taxon>Apostasioideae</taxon>
        <taxon>Apostasia</taxon>
    </lineage>
</organism>
<evidence type="ECO:0000256" key="2">
    <source>
        <dbReference type="SAM" id="Phobius"/>
    </source>
</evidence>
<dbReference type="AlphaFoldDB" id="A0A2I0BD54"/>
<keyword evidence="4" id="KW-1185">Reference proteome</keyword>
<dbReference type="EMBL" id="KZ451890">
    <property type="protein sequence ID" value="PKA65724.1"/>
    <property type="molecule type" value="Genomic_DNA"/>
</dbReference>
<feature type="transmembrane region" description="Helical" evidence="2">
    <location>
        <begin position="29"/>
        <end position="47"/>
    </location>
</feature>
<feature type="region of interest" description="Disordered" evidence="1">
    <location>
        <begin position="99"/>
        <end position="206"/>
    </location>
</feature>
<dbReference type="OrthoDB" id="680761at2759"/>
<name>A0A2I0BD54_9ASPA</name>
<dbReference type="PANTHER" id="PTHR35997">
    <property type="entry name" value="COTTON FIBER PROTEIN-RELATED"/>
    <property type="match status" value="1"/>
</dbReference>
<evidence type="ECO:0000256" key="1">
    <source>
        <dbReference type="SAM" id="MobiDB-lite"/>
    </source>
</evidence>
<keyword evidence="2" id="KW-0812">Transmembrane</keyword>
<proteinExistence type="predicted"/>
<sequence>MDRHSPNMNDKTIPFPCSDGFKPPKAKKISISILVIFLPVLYASLLHVPPANLIKDTTFWFLISNSIIIIVATDSTVFSSSGEADDIYDDFARRSTAGNDISLPVPLPQPSTSAVVPLASSGEKQGSGGGPSPEIKEPPLQPVEERGGIGGHSRSFSSVGTISVGGRDEEKDEKVLRRSVTEPPAASSDASRPTTPASAGEEEGGYWSLSDEELNRRVEEFITRFNREIMLEELIGIWQLKFLARNYWAPSDGCPSTRPVNGSDLDPIRSVIRDDNIR</sequence>
<protein>
    <recommendedName>
        <fullName evidence="5">DUF4408 domain-containing protein</fullName>
    </recommendedName>
</protein>
<evidence type="ECO:0000313" key="4">
    <source>
        <dbReference type="Proteomes" id="UP000236161"/>
    </source>
</evidence>
<dbReference type="Pfam" id="PF05553">
    <property type="entry name" value="DUF761"/>
    <property type="match status" value="1"/>
</dbReference>
<keyword evidence="2" id="KW-0472">Membrane</keyword>
<accession>A0A2I0BD54</accession>
<evidence type="ECO:0008006" key="5">
    <source>
        <dbReference type="Google" id="ProtNLM"/>
    </source>
</evidence>
<reference evidence="3 4" key="1">
    <citation type="journal article" date="2017" name="Nature">
        <title>The Apostasia genome and the evolution of orchids.</title>
        <authorList>
            <person name="Zhang G.Q."/>
            <person name="Liu K.W."/>
            <person name="Li Z."/>
            <person name="Lohaus R."/>
            <person name="Hsiao Y.Y."/>
            <person name="Niu S.C."/>
            <person name="Wang J.Y."/>
            <person name="Lin Y.C."/>
            <person name="Xu Q."/>
            <person name="Chen L.J."/>
            <person name="Yoshida K."/>
            <person name="Fujiwara S."/>
            <person name="Wang Z.W."/>
            <person name="Zhang Y.Q."/>
            <person name="Mitsuda N."/>
            <person name="Wang M."/>
            <person name="Liu G.H."/>
            <person name="Pecoraro L."/>
            <person name="Huang H.X."/>
            <person name="Xiao X.J."/>
            <person name="Lin M."/>
            <person name="Wu X.Y."/>
            <person name="Wu W.L."/>
            <person name="Chen Y.Y."/>
            <person name="Chang S.B."/>
            <person name="Sakamoto S."/>
            <person name="Ohme-Takagi M."/>
            <person name="Yagi M."/>
            <person name="Zeng S.J."/>
            <person name="Shen C.Y."/>
            <person name="Yeh C.M."/>
            <person name="Luo Y.B."/>
            <person name="Tsai W.C."/>
            <person name="Van de Peer Y."/>
            <person name="Liu Z.J."/>
        </authorList>
    </citation>
    <scope>NUCLEOTIDE SEQUENCE [LARGE SCALE GENOMIC DNA]</scope>
    <source>
        <strain evidence="4">cv. Shenzhen</strain>
        <tissue evidence="3">Stem</tissue>
    </source>
</reference>
<gene>
    <name evidence="3" type="ORF">AXF42_Ash013139</name>
</gene>
<dbReference type="InterPro" id="IPR008480">
    <property type="entry name" value="DUF761_pln"/>
</dbReference>
<dbReference type="PANTHER" id="PTHR35997:SF6">
    <property type="entry name" value="COTTON FIBER PROTEIN"/>
    <property type="match status" value="1"/>
</dbReference>